<organism evidence="5 6">
    <name type="scientific">Desulfosporosinus metallidurans</name>
    <dbReference type="NCBI Taxonomy" id="1888891"/>
    <lineage>
        <taxon>Bacteria</taxon>
        <taxon>Bacillati</taxon>
        <taxon>Bacillota</taxon>
        <taxon>Clostridia</taxon>
        <taxon>Eubacteriales</taxon>
        <taxon>Desulfitobacteriaceae</taxon>
        <taxon>Desulfosporosinus</taxon>
    </lineage>
</organism>
<comment type="caution">
    <text evidence="5">The sequence shown here is derived from an EMBL/GenBank/DDBJ whole genome shotgun (WGS) entry which is preliminary data.</text>
</comment>
<evidence type="ECO:0000313" key="6">
    <source>
        <dbReference type="Proteomes" id="UP000186102"/>
    </source>
</evidence>
<dbReference type="Proteomes" id="UP000186102">
    <property type="component" value="Unassembled WGS sequence"/>
</dbReference>
<keyword evidence="2" id="KW-0408">Iron</keyword>
<name>A0A1Q8QR55_9FIRM</name>
<dbReference type="Pfam" id="PF00037">
    <property type="entry name" value="Fer4"/>
    <property type="match status" value="1"/>
</dbReference>
<dbReference type="Gene3D" id="3.30.70.20">
    <property type="match status" value="1"/>
</dbReference>
<dbReference type="GO" id="GO:0051536">
    <property type="term" value="F:iron-sulfur cluster binding"/>
    <property type="evidence" value="ECO:0007669"/>
    <property type="project" value="UniProtKB-KW"/>
</dbReference>
<accession>A0A1Q8QR55</accession>
<reference evidence="5 6" key="1">
    <citation type="submission" date="2016-09" db="EMBL/GenBank/DDBJ databases">
        <title>Complete genome of Desulfosporosinus sp. OL.</title>
        <authorList>
            <person name="Mardanov A."/>
            <person name="Beletsky A."/>
            <person name="Panova A."/>
            <person name="Karnachuk O."/>
            <person name="Ravin N."/>
        </authorList>
    </citation>
    <scope>NUCLEOTIDE SEQUENCE [LARGE SCALE GENOMIC DNA]</scope>
    <source>
        <strain evidence="5 6">OL</strain>
    </source>
</reference>
<evidence type="ECO:0000313" key="5">
    <source>
        <dbReference type="EMBL" id="OLN29827.1"/>
    </source>
</evidence>
<proteinExistence type="predicted"/>
<dbReference type="PROSITE" id="PS51379">
    <property type="entry name" value="4FE4S_FER_2"/>
    <property type="match status" value="2"/>
</dbReference>
<evidence type="ECO:0000259" key="4">
    <source>
        <dbReference type="PROSITE" id="PS51379"/>
    </source>
</evidence>
<dbReference type="RefSeq" id="WP_075365854.1">
    <property type="nucleotide sequence ID" value="NZ_MLBF01000029.1"/>
</dbReference>
<evidence type="ECO:0000256" key="3">
    <source>
        <dbReference type="ARBA" id="ARBA00023014"/>
    </source>
</evidence>
<dbReference type="AlphaFoldDB" id="A0A1Q8QR55"/>
<protein>
    <recommendedName>
        <fullName evidence="4">4Fe-4S ferredoxin-type domain-containing protein</fullName>
    </recommendedName>
</protein>
<dbReference type="InterPro" id="IPR017900">
    <property type="entry name" value="4Fe4S_Fe_S_CS"/>
</dbReference>
<keyword evidence="3" id="KW-0411">Iron-sulfur</keyword>
<dbReference type="STRING" id="1888891.DSOL_3358"/>
<dbReference type="GO" id="GO:0046872">
    <property type="term" value="F:metal ion binding"/>
    <property type="evidence" value="ECO:0007669"/>
    <property type="project" value="UniProtKB-KW"/>
</dbReference>
<feature type="domain" description="4Fe-4S ferredoxin-type" evidence="4">
    <location>
        <begin position="2"/>
        <end position="33"/>
    </location>
</feature>
<keyword evidence="6" id="KW-1185">Reference proteome</keyword>
<feature type="domain" description="4Fe-4S ferredoxin-type" evidence="4">
    <location>
        <begin position="39"/>
        <end position="68"/>
    </location>
</feature>
<keyword evidence="1" id="KW-0479">Metal-binding</keyword>
<gene>
    <name evidence="5" type="ORF">DSOL_3358</name>
</gene>
<evidence type="ECO:0000256" key="2">
    <source>
        <dbReference type="ARBA" id="ARBA00023004"/>
    </source>
</evidence>
<dbReference type="EMBL" id="MLBF01000029">
    <property type="protein sequence ID" value="OLN29827.1"/>
    <property type="molecule type" value="Genomic_DNA"/>
</dbReference>
<dbReference type="SUPFAM" id="SSF54862">
    <property type="entry name" value="4Fe-4S ferredoxins"/>
    <property type="match status" value="1"/>
</dbReference>
<evidence type="ECO:0000256" key="1">
    <source>
        <dbReference type="ARBA" id="ARBA00022723"/>
    </source>
</evidence>
<dbReference type="OrthoDB" id="5421405at2"/>
<dbReference type="PROSITE" id="PS00198">
    <property type="entry name" value="4FE4S_FER_1"/>
    <property type="match status" value="1"/>
</dbReference>
<dbReference type="InterPro" id="IPR017896">
    <property type="entry name" value="4Fe4S_Fe-S-bd"/>
</dbReference>
<sequence>MNKAYIDPEKCDSSPMCPARRSCPEKAISQEKLGILRRGVAVVDPEKCVSCGVCLKMCPHGAIAMRAPSAGPKSKKKKK</sequence>